<dbReference type="STRING" id="1834191.A5886_001423"/>
<dbReference type="Pfam" id="PF00874">
    <property type="entry name" value="PRD"/>
    <property type="match status" value="1"/>
</dbReference>
<dbReference type="GO" id="GO:0006355">
    <property type="term" value="P:regulation of DNA-templated transcription"/>
    <property type="evidence" value="ECO:0007669"/>
    <property type="project" value="InterPro"/>
</dbReference>
<proteinExistence type="predicted"/>
<evidence type="ECO:0000313" key="2">
    <source>
        <dbReference type="EMBL" id="OTN76346.1"/>
    </source>
</evidence>
<organism evidence="2 3">
    <name type="scientific">Candidatus Enterococcus testudinis</name>
    <dbReference type="NCBI Taxonomy" id="1834191"/>
    <lineage>
        <taxon>Bacteria</taxon>
        <taxon>Bacillati</taxon>
        <taxon>Bacillota</taxon>
        <taxon>Bacilli</taxon>
        <taxon>Lactobacillales</taxon>
        <taxon>Enterococcaceae</taxon>
        <taxon>Enterococcus</taxon>
    </lineage>
</organism>
<accession>A0A242A5N3</accession>
<evidence type="ECO:0000259" key="1">
    <source>
        <dbReference type="PROSITE" id="PS51372"/>
    </source>
</evidence>
<dbReference type="Proteomes" id="UP000195043">
    <property type="component" value="Unassembled WGS sequence"/>
</dbReference>
<dbReference type="SUPFAM" id="SSF63520">
    <property type="entry name" value="PTS-regulatory domain, PRD"/>
    <property type="match status" value="1"/>
</dbReference>
<sequence>MGIESVDKYLYLLSGFKLKESLKELINRLEQEFILVFENSTVLSILVHTAYLIERLLLNGNELVYPDKEKYAATKIISMKNALSEIENQFSIHISEDECRFMLDIIYQK</sequence>
<dbReference type="EMBL" id="NGKU01000001">
    <property type="protein sequence ID" value="OTN76346.1"/>
    <property type="molecule type" value="Genomic_DNA"/>
</dbReference>
<name>A0A242A5N3_9ENTE</name>
<evidence type="ECO:0000313" key="3">
    <source>
        <dbReference type="Proteomes" id="UP000195043"/>
    </source>
</evidence>
<protein>
    <recommendedName>
        <fullName evidence="1">PRD domain-containing protein</fullName>
    </recommendedName>
</protein>
<comment type="caution">
    <text evidence="2">The sequence shown here is derived from an EMBL/GenBank/DDBJ whole genome shotgun (WGS) entry which is preliminary data.</text>
</comment>
<gene>
    <name evidence="2" type="ORF">A5886_001423</name>
</gene>
<dbReference type="Gene3D" id="1.10.1790.10">
    <property type="entry name" value="PRD domain"/>
    <property type="match status" value="1"/>
</dbReference>
<dbReference type="PROSITE" id="PS51372">
    <property type="entry name" value="PRD_2"/>
    <property type="match status" value="1"/>
</dbReference>
<feature type="domain" description="PRD" evidence="1">
    <location>
        <begin position="13"/>
        <end position="109"/>
    </location>
</feature>
<keyword evidence="3" id="KW-1185">Reference proteome</keyword>
<dbReference type="InterPro" id="IPR036634">
    <property type="entry name" value="PRD_sf"/>
</dbReference>
<dbReference type="AlphaFoldDB" id="A0A242A5N3"/>
<reference evidence="2 3" key="1">
    <citation type="submission" date="2017-05" db="EMBL/GenBank/DDBJ databases">
        <title>The Genome Sequence of Enterococcus sp. 8G7_MSG3316.</title>
        <authorList>
            <consortium name="The Broad Institute Genomics Platform"/>
            <consortium name="The Broad Institute Genomic Center for Infectious Diseases"/>
            <person name="Earl A."/>
            <person name="Manson A."/>
            <person name="Schwartman J."/>
            <person name="Gilmore M."/>
            <person name="Abouelleil A."/>
            <person name="Cao P."/>
            <person name="Chapman S."/>
            <person name="Cusick C."/>
            <person name="Shea T."/>
            <person name="Young S."/>
            <person name="Neafsey D."/>
            <person name="Nusbaum C."/>
            <person name="Birren B."/>
        </authorList>
    </citation>
    <scope>NUCLEOTIDE SEQUENCE [LARGE SCALE GENOMIC DNA]</scope>
    <source>
        <strain evidence="2 3">8G7_MSG3316</strain>
    </source>
</reference>
<dbReference type="InterPro" id="IPR011608">
    <property type="entry name" value="PRD"/>
</dbReference>